<reference evidence="1 2" key="1">
    <citation type="journal article" date="2015" name="Stand. Genomic Sci.">
        <title>Genomic Encyclopedia of Bacterial and Archaeal Type Strains, Phase III: the genomes of soil and plant-associated and newly described type strains.</title>
        <authorList>
            <person name="Whitman W.B."/>
            <person name="Woyke T."/>
            <person name="Klenk H.P."/>
            <person name="Zhou Y."/>
            <person name="Lilburn T.G."/>
            <person name="Beck B.J."/>
            <person name="De Vos P."/>
            <person name="Vandamme P."/>
            <person name="Eisen J.A."/>
            <person name="Garrity G."/>
            <person name="Hugenholtz P."/>
            <person name="Kyrpides N.C."/>
        </authorList>
    </citation>
    <scope>NUCLEOTIDE SEQUENCE [LARGE SCALE GENOMIC DNA]</scope>
    <source>
        <strain evidence="1 2">CGMCC 1.10136</strain>
    </source>
</reference>
<organism evidence="1 2">
    <name type="scientific">Aerolutibacter ruishenii</name>
    <dbReference type="NCBI Taxonomy" id="686800"/>
    <lineage>
        <taxon>Bacteria</taxon>
        <taxon>Pseudomonadati</taxon>
        <taxon>Pseudomonadota</taxon>
        <taxon>Gammaproteobacteria</taxon>
        <taxon>Lysobacterales</taxon>
        <taxon>Lysobacteraceae</taxon>
        <taxon>Aerolutibacter</taxon>
    </lineage>
</organism>
<dbReference type="RefSeq" id="WP_144814709.1">
    <property type="nucleotide sequence ID" value="NZ_VLKP01000007.1"/>
</dbReference>
<keyword evidence="2" id="KW-1185">Reference proteome</keyword>
<evidence type="ECO:0000313" key="2">
    <source>
        <dbReference type="Proteomes" id="UP000316471"/>
    </source>
</evidence>
<dbReference type="Proteomes" id="UP000316471">
    <property type="component" value="Unassembled WGS sequence"/>
</dbReference>
<proteinExistence type="predicted"/>
<dbReference type="OrthoDB" id="6025084at2"/>
<comment type="caution">
    <text evidence="1">The sequence shown here is derived from an EMBL/GenBank/DDBJ whole genome shotgun (WGS) entry which is preliminary data.</text>
</comment>
<dbReference type="EMBL" id="VLKP01000007">
    <property type="protein sequence ID" value="TWI10229.1"/>
    <property type="molecule type" value="Genomic_DNA"/>
</dbReference>
<name>A0A562LRI4_9GAMM</name>
<gene>
    <name evidence="1" type="ORF">IP93_01806</name>
</gene>
<accession>A0A562LRI4</accession>
<dbReference type="AlphaFoldDB" id="A0A562LRI4"/>
<evidence type="ECO:0000313" key="1">
    <source>
        <dbReference type="EMBL" id="TWI10229.1"/>
    </source>
</evidence>
<protein>
    <submittedName>
        <fullName evidence="1">Uncharacterized protein</fullName>
    </submittedName>
</protein>
<sequence>MNLIYAHSLASARNFAEHNDFMPGDWKWIQDADVVRQHPRSDIHKVAHWQDHPHREHIDETIERARESHRLGTITEVDAGGGTLGVSGA</sequence>